<dbReference type="InterPro" id="IPR036866">
    <property type="entry name" value="RibonucZ/Hydroxyglut_hydro"/>
</dbReference>
<evidence type="ECO:0000256" key="5">
    <source>
        <dbReference type="ARBA" id="ARBA00022723"/>
    </source>
</evidence>
<evidence type="ECO:0000313" key="12">
    <source>
        <dbReference type="Proteomes" id="UP000574133"/>
    </source>
</evidence>
<evidence type="ECO:0000256" key="7">
    <source>
        <dbReference type="ARBA" id="ARBA00022801"/>
    </source>
</evidence>
<dbReference type="SUPFAM" id="SSF56281">
    <property type="entry name" value="Metallo-hydrolase/oxidoreductase"/>
    <property type="match status" value="1"/>
</dbReference>
<feature type="binding site" evidence="10">
    <location>
        <position position="68"/>
    </location>
    <ligand>
        <name>Zn(2+)</name>
        <dbReference type="ChEBI" id="CHEBI:29105"/>
        <label>2</label>
        <note>catalytic</note>
    </ligand>
</feature>
<feature type="binding site" evidence="10">
    <location>
        <position position="67"/>
    </location>
    <ligand>
        <name>Zn(2+)</name>
        <dbReference type="ChEBI" id="CHEBI:29105"/>
        <label>2</label>
        <note>catalytic</note>
    </ligand>
</feature>
<name>A0A841TF59_9BACL</name>
<evidence type="ECO:0000313" key="11">
    <source>
        <dbReference type="EMBL" id="MBB6677860.1"/>
    </source>
</evidence>
<evidence type="ECO:0000256" key="3">
    <source>
        <dbReference type="ARBA" id="ARBA00022694"/>
    </source>
</evidence>
<gene>
    <name evidence="10 11" type="primary">rnz</name>
    <name evidence="11" type="ORF">H4Q31_11045</name>
</gene>
<dbReference type="NCBIfam" id="NF000801">
    <property type="entry name" value="PRK00055.1-3"/>
    <property type="match status" value="1"/>
</dbReference>
<proteinExistence type="inferred from homology"/>
<keyword evidence="12" id="KW-1185">Reference proteome</keyword>
<dbReference type="Gene3D" id="3.60.15.10">
    <property type="entry name" value="Ribonuclease Z/Hydroxyacylglutathione hydrolase-like"/>
    <property type="match status" value="1"/>
</dbReference>
<protein>
    <recommendedName>
        <fullName evidence="2 10">Ribonuclease Z</fullName>
        <shortName evidence="10">RNase Z</shortName>
        <ecNumber evidence="2 10">3.1.26.11</ecNumber>
    </recommendedName>
    <alternativeName>
        <fullName evidence="10">tRNA 3 endonuclease</fullName>
    </alternativeName>
    <alternativeName>
        <fullName evidence="10">tRNase Z</fullName>
    </alternativeName>
</protein>
<keyword evidence="3 10" id="KW-0819">tRNA processing</keyword>
<dbReference type="CDD" id="cd07717">
    <property type="entry name" value="RNaseZ_ZiPD-like_MBL-fold"/>
    <property type="match status" value="1"/>
</dbReference>
<reference evidence="11 12" key="1">
    <citation type="submission" date="2020-08" db="EMBL/GenBank/DDBJ databases">
        <title>Cohnella phylogeny.</title>
        <authorList>
            <person name="Dunlap C."/>
        </authorList>
    </citation>
    <scope>NUCLEOTIDE SEQUENCE [LARGE SCALE GENOMIC DNA]</scope>
    <source>
        <strain evidence="11 12">DSM 103658</strain>
    </source>
</reference>
<comment type="function">
    <text evidence="9 10">Zinc phosphodiesterase, which displays some tRNA 3'-processing endonuclease activity. Probably involved in tRNA maturation, by removing a 3'-trailer from precursor tRNA.</text>
</comment>
<dbReference type="AlphaFoldDB" id="A0A841TF59"/>
<comment type="catalytic activity">
    <reaction evidence="10">
        <text>Endonucleolytic cleavage of RNA, removing extra 3' nucleotides from tRNA precursor, generating 3' termini of tRNAs. A 3'-hydroxy group is left at the tRNA terminus and a 5'-phosphoryl group is left at the trailer molecule.</text>
        <dbReference type="EC" id="3.1.26.11"/>
    </reaction>
</comment>
<accession>A0A841TF59</accession>
<dbReference type="NCBIfam" id="TIGR02651">
    <property type="entry name" value="RNase_Z"/>
    <property type="match status" value="1"/>
</dbReference>
<comment type="similarity">
    <text evidence="10">Belongs to the RNase Z family.</text>
</comment>
<organism evidence="11 12">
    <name type="scientific">Cohnella lubricantis</name>
    <dbReference type="NCBI Taxonomy" id="2163172"/>
    <lineage>
        <taxon>Bacteria</taxon>
        <taxon>Bacillati</taxon>
        <taxon>Bacillota</taxon>
        <taxon>Bacilli</taxon>
        <taxon>Bacillales</taxon>
        <taxon>Paenibacillaceae</taxon>
        <taxon>Cohnella</taxon>
    </lineage>
</organism>
<dbReference type="RefSeq" id="WP_185179136.1">
    <property type="nucleotide sequence ID" value="NZ_CBCSEP010000017.1"/>
</dbReference>
<keyword evidence="4 10" id="KW-0540">Nuclease</keyword>
<evidence type="ECO:0000256" key="6">
    <source>
        <dbReference type="ARBA" id="ARBA00022759"/>
    </source>
</evidence>
<keyword evidence="5 10" id="KW-0479">Metal-binding</keyword>
<sequence>MKLLFLGTSAGRPTLVRNVTSIALQLPDPHHRFWLFDVGEGTQHQLLRTKLKLNRLERIFITHMHGDHTYGLPGLLGSRTYYDGAGRLQIFGPPGIRSFIDHAMAASQLHLNYDLEITEVEEGRLPLEDDLFTVETAELHHRIRCFGYRISERPRPGRLDLAKLAQLGVPPGPLYGKLKLGEDIVLPSGETIRSVDVVGAPVPGRILTILGDTAPCEAAVRLAEDADLLVHEATFNAGLEEKAVAYGHSTIAQAAETAAQAKAKRLAVTHFSARYSEEDVERFAAENQSIFPNIVAARDYLELPF</sequence>
<evidence type="ECO:0000256" key="10">
    <source>
        <dbReference type="HAMAP-Rule" id="MF_01818"/>
    </source>
</evidence>
<feature type="binding site" evidence="10">
    <location>
        <position position="63"/>
    </location>
    <ligand>
        <name>Zn(2+)</name>
        <dbReference type="ChEBI" id="CHEBI:29105"/>
        <label>1</label>
        <note>catalytic</note>
    </ligand>
</feature>
<evidence type="ECO:0000256" key="4">
    <source>
        <dbReference type="ARBA" id="ARBA00022722"/>
    </source>
</evidence>
<dbReference type="GO" id="GO:0042802">
    <property type="term" value="F:identical protein binding"/>
    <property type="evidence" value="ECO:0007669"/>
    <property type="project" value="UniProtKB-ARBA"/>
</dbReference>
<feature type="binding site" evidence="10">
    <location>
        <position position="65"/>
    </location>
    <ligand>
        <name>Zn(2+)</name>
        <dbReference type="ChEBI" id="CHEBI:29105"/>
        <label>1</label>
        <note>catalytic</note>
    </ligand>
</feature>
<feature type="active site" description="Proton acceptor" evidence="10">
    <location>
        <position position="67"/>
    </location>
</feature>
<keyword evidence="7 10" id="KW-0378">Hydrolase</keyword>
<feature type="binding site" evidence="10">
    <location>
        <position position="270"/>
    </location>
    <ligand>
        <name>Zn(2+)</name>
        <dbReference type="ChEBI" id="CHEBI:29105"/>
        <label>2</label>
        <note>catalytic</note>
    </ligand>
</feature>
<evidence type="ECO:0000256" key="9">
    <source>
        <dbReference type="ARBA" id="ARBA00057812"/>
    </source>
</evidence>
<dbReference type="PANTHER" id="PTHR46018">
    <property type="entry name" value="ZINC PHOSPHODIESTERASE ELAC PROTEIN 1"/>
    <property type="match status" value="1"/>
</dbReference>
<comment type="caution">
    <text evidence="11">The sequence shown here is derived from an EMBL/GenBank/DDBJ whole genome shotgun (WGS) entry which is preliminary data.</text>
</comment>
<evidence type="ECO:0000256" key="8">
    <source>
        <dbReference type="ARBA" id="ARBA00022833"/>
    </source>
</evidence>
<keyword evidence="8 10" id="KW-0862">Zinc</keyword>
<evidence type="ECO:0000256" key="2">
    <source>
        <dbReference type="ARBA" id="ARBA00012477"/>
    </source>
</evidence>
<feature type="binding site" evidence="10">
    <location>
        <position position="141"/>
    </location>
    <ligand>
        <name>Zn(2+)</name>
        <dbReference type="ChEBI" id="CHEBI:29105"/>
        <label>1</label>
        <note>catalytic</note>
    </ligand>
</feature>
<dbReference type="InterPro" id="IPR013471">
    <property type="entry name" value="RNase_Z/BN"/>
</dbReference>
<comment type="cofactor">
    <cofactor evidence="10">
        <name>Zn(2+)</name>
        <dbReference type="ChEBI" id="CHEBI:29105"/>
    </cofactor>
    <text evidence="10">Binds 2 Zn(2+) ions.</text>
</comment>
<feature type="binding site" evidence="10">
    <location>
        <position position="212"/>
    </location>
    <ligand>
        <name>Zn(2+)</name>
        <dbReference type="ChEBI" id="CHEBI:29105"/>
        <label>1</label>
        <note>catalytic</note>
    </ligand>
</feature>
<evidence type="ECO:0000256" key="1">
    <source>
        <dbReference type="ARBA" id="ARBA00011738"/>
    </source>
</evidence>
<dbReference type="PANTHER" id="PTHR46018:SF2">
    <property type="entry name" value="ZINC PHOSPHODIESTERASE ELAC PROTEIN 1"/>
    <property type="match status" value="1"/>
</dbReference>
<dbReference type="EC" id="3.1.26.11" evidence="2 10"/>
<dbReference type="Pfam" id="PF23023">
    <property type="entry name" value="Anti-Pycsar_Apyc1"/>
    <property type="match status" value="1"/>
</dbReference>
<feature type="binding site" evidence="10">
    <location>
        <position position="212"/>
    </location>
    <ligand>
        <name>Zn(2+)</name>
        <dbReference type="ChEBI" id="CHEBI:29105"/>
        <label>2</label>
        <note>catalytic</note>
    </ligand>
</feature>
<dbReference type="GO" id="GO:0008270">
    <property type="term" value="F:zinc ion binding"/>
    <property type="evidence" value="ECO:0007669"/>
    <property type="project" value="UniProtKB-UniRule"/>
</dbReference>
<dbReference type="FunFam" id="3.60.15.10:FF:000002">
    <property type="entry name" value="Ribonuclease Z"/>
    <property type="match status" value="1"/>
</dbReference>
<keyword evidence="6 10" id="KW-0255">Endonuclease</keyword>
<dbReference type="Proteomes" id="UP000574133">
    <property type="component" value="Unassembled WGS sequence"/>
</dbReference>
<dbReference type="GO" id="GO:0042781">
    <property type="term" value="F:3'-tRNA processing endoribonuclease activity"/>
    <property type="evidence" value="ECO:0007669"/>
    <property type="project" value="UniProtKB-UniRule"/>
</dbReference>
<comment type="subunit">
    <text evidence="1 10">Homodimer.</text>
</comment>
<dbReference type="EMBL" id="JACJVN010000039">
    <property type="protein sequence ID" value="MBB6677860.1"/>
    <property type="molecule type" value="Genomic_DNA"/>
</dbReference>
<dbReference type="HAMAP" id="MF_01818">
    <property type="entry name" value="RNase_Z_BN"/>
    <property type="match status" value="1"/>
</dbReference>